<dbReference type="Gene3D" id="1.10.443.30">
    <property type="entry name" value="Telomere resolvase"/>
    <property type="match status" value="1"/>
</dbReference>
<reference evidence="3" key="2">
    <citation type="submission" date="2016-11" db="EMBL/GenBank/DDBJ databases">
        <authorList>
            <person name="Xue H."/>
            <person name="Cordero O.X."/>
            <person name="Camas F."/>
            <person name="Trimble W."/>
            <person name="Meyer F."/>
            <person name="Polz M.F."/>
        </authorList>
    </citation>
    <scope>NUCLEOTIDE SEQUENCE</scope>
    <source>
        <strain evidence="3">1F_263</strain>
    </source>
</reference>
<feature type="domain" description="Telomere resolvase ResT/TelK catalytic" evidence="1">
    <location>
        <begin position="201"/>
        <end position="402"/>
    </location>
</feature>
<organism evidence="2">
    <name type="scientific">Vibrio tasmaniensis</name>
    <dbReference type="NCBI Taxonomy" id="212663"/>
    <lineage>
        <taxon>Bacteria</taxon>
        <taxon>Pseudomonadati</taxon>
        <taxon>Pseudomonadota</taxon>
        <taxon>Gammaproteobacteria</taxon>
        <taxon>Vibrionales</taxon>
        <taxon>Vibrionaceae</taxon>
        <taxon>Vibrio</taxon>
    </lineage>
</organism>
<dbReference type="EMBL" id="KP795487">
    <property type="protein sequence ID" value="AKN36389.1"/>
    <property type="molecule type" value="Genomic_DNA"/>
</dbReference>
<evidence type="ECO:0000313" key="3">
    <source>
        <dbReference type="EMBL" id="AKN36746.1"/>
    </source>
</evidence>
<dbReference type="EMBL" id="KP795510">
    <property type="protein sequence ID" value="AKN36746.1"/>
    <property type="molecule type" value="Genomic_DNA"/>
</dbReference>
<proteinExistence type="predicted"/>
<sequence>MEKKAGGRGNKIVDLKSVTEMAIDEMQAFRADGKTTREINQAEKRLANKVLKELRGTDGRKNITQFIKVETFNRYVTRVRTKIREAGFTNPAYENKLSGIADKHPEHSDRINGILALNYYSAKAELKVFIQEVKDTESTDLKAKRKNLSERLTKQCLNEIDPKILSHLVRSEDEHKEKNSLAAERVERYQDADLDRVYDYKEIVSLIPELLTTSTAGDGWQKVALGVALATGRRSYEVFYLSSFEAKAGRKIKVTGFAKKKAGEYERESVTIPCLADPKLVEETVDRLRSCERIASLISRIDQVDSNDEKNEILNNSVHKQSNDCASRVLGELISTTDGKAVLKWTEGGKRATGVAFKLSRDLYVNCAYQEYAANGGKVKQDKFIRDSLHHVDIKTANSYKKLHSKDDVTASEVKQAQKIKAEFKDMSGERVQKLEELAATKAIAEKKAFIKAMEFVIDQVKADLTYTVSTYNLRNAIPSETSKSGFKPVIRPALIGEFVKLIQKAELDQPM</sequence>
<reference evidence="2" key="1">
    <citation type="journal article" date="2015" name="MBio">
        <title>Eco-Evolutionary Dynamics of Episomes among Ecologically Cohesive Bacterial Populations.</title>
        <authorList>
            <person name="Xue H."/>
            <person name="Cordero O.X."/>
            <person name="Camas F.M."/>
            <person name="Trimble W."/>
            <person name="Meyer F."/>
            <person name="Guglielmini J."/>
            <person name="Rocha E.P."/>
            <person name="Polz M.F."/>
        </authorList>
    </citation>
    <scope>NUCLEOTIDE SEQUENCE</scope>
    <source>
        <strain evidence="3">1F_263</strain>
        <strain evidence="2">1F_279</strain>
    </source>
</reference>
<name>A0A0H3ZR66_9VIBR</name>
<evidence type="ECO:0000259" key="1">
    <source>
        <dbReference type="Pfam" id="PF16684"/>
    </source>
</evidence>
<dbReference type="InterPro" id="IPR032047">
    <property type="entry name" value="ResT/TelK_cat"/>
</dbReference>
<dbReference type="AlphaFoldDB" id="A0A0H3ZR66"/>
<dbReference type="InterPro" id="IPR038280">
    <property type="entry name" value="ResT/TelK_cat_sf"/>
</dbReference>
<protein>
    <submittedName>
        <fullName evidence="2">Phage protein</fullName>
    </submittedName>
</protein>
<dbReference type="Pfam" id="PF16684">
    <property type="entry name" value="ResT-TelK_cat"/>
    <property type="match status" value="1"/>
</dbReference>
<evidence type="ECO:0000313" key="2">
    <source>
        <dbReference type="EMBL" id="AKN36389.1"/>
    </source>
</evidence>
<accession>A0A0H3ZR66</accession>